<gene>
    <name evidence="1" type="ORF">SK128_023703</name>
</gene>
<sequence length="117" mass="12770">VADALDINWASLVHDSRLPVNEVAAGTALKRFSPAHLLARLGVSTRYARPEVIQRVREACTAAVPEDDEGAKLEIPPVTDKTGVVRLIRARAEGRQRILQSIGPNRRALCARQDIAL</sequence>
<protein>
    <submittedName>
        <fullName evidence="1">Uncharacterized protein</fullName>
    </submittedName>
</protein>
<dbReference type="InterPro" id="IPR040427">
    <property type="entry name" value="Flacc"/>
</dbReference>
<comment type="caution">
    <text evidence="1">The sequence shown here is derived from an EMBL/GenBank/DDBJ whole genome shotgun (WGS) entry which is preliminary data.</text>
</comment>
<name>A0AAN8WF08_HALRR</name>
<organism evidence="1 2">
    <name type="scientific">Halocaridina rubra</name>
    <name type="common">Hawaiian red shrimp</name>
    <dbReference type="NCBI Taxonomy" id="373956"/>
    <lineage>
        <taxon>Eukaryota</taxon>
        <taxon>Metazoa</taxon>
        <taxon>Ecdysozoa</taxon>
        <taxon>Arthropoda</taxon>
        <taxon>Crustacea</taxon>
        <taxon>Multicrustacea</taxon>
        <taxon>Malacostraca</taxon>
        <taxon>Eumalacostraca</taxon>
        <taxon>Eucarida</taxon>
        <taxon>Decapoda</taxon>
        <taxon>Pleocyemata</taxon>
        <taxon>Caridea</taxon>
        <taxon>Atyoidea</taxon>
        <taxon>Atyidae</taxon>
        <taxon>Halocaridina</taxon>
    </lineage>
</organism>
<dbReference type="GO" id="GO:0036396">
    <property type="term" value="C:RNA N6-methyladenosine methyltransferase complex"/>
    <property type="evidence" value="ECO:0007669"/>
    <property type="project" value="InterPro"/>
</dbReference>
<evidence type="ECO:0000313" key="2">
    <source>
        <dbReference type="Proteomes" id="UP001381693"/>
    </source>
</evidence>
<feature type="non-terminal residue" evidence="1">
    <location>
        <position position="117"/>
    </location>
</feature>
<proteinExistence type="predicted"/>
<feature type="non-terminal residue" evidence="1">
    <location>
        <position position="1"/>
    </location>
</feature>
<dbReference type="EMBL" id="JAXCGZ010023126">
    <property type="protein sequence ID" value="KAK7016787.1"/>
    <property type="molecule type" value="Genomic_DNA"/>
</dbReference>
<dbReference type="PANTHER" id="PTHR38563">
    <property type="entry name" value="FL(2)D-ASSOCIATED COMPLEX COMPONENT"/>
    <property type="match status" value="1"/>
</dbReference>
<dbReference type="Proteomes" id="UP001381693">
    <property type="component" value="Unassembled WGS sequence"/>
</dbReference>
<keyword evidence="2" id="KW-1185">Reference proteome</keyword>
<reference evidence="1 2" key="1">
    <citation type="submission" date="2023-11" db="EMBL/GenBank/DDBJ databases">
        <title>Halocaridina rubra genome assembly.</title>
        <authorList>
            <person name="Smith C."/>
        </authorList>
    </citation>
    <scope>NUCLEOTIDE SEQUENCE [LARGE SCALE GENOMIC DNA]</scope>
    <source>
        <strain evidence="1">EP-1</strain>
        <tissue evidence="1">Whole</tissue>
    </source>
</reference>
<dbReference type="PANTHER" id="PTHR38563:SF1">
    <property type="entry name" value="FL(2)D-ASSOCIATED COMPLEX COMPONENT"/>
    <property type="match status" value="1"/>
</dbReference>
<evidence type="ECO:0000313" key="1">
    <source>
        <dbReference type="EMBL" id="KAK7016787.1"/>
    </source>
</evidence>
<dbReference type="GO" id="GO:0016556">
    <property type="term" value="P:mRNA modification"/>
    <property type="evidence" value="ECO:0007669"/>
    <property type="project" value="InterPro"/>
</dbReference>
<accession>A0AAN8WF08</accession>
<dbReference type="AlphaFoldDB" id="A0AAN8WF08"/>